<feature type="chain" id="PRO_5029012039" evidence="1">
    <location>
        <begin position="23"/>
        <end position="125"/>
    </location>
</feature>
<dbReference type="OrthoDB" id="5455750at2"/>
<evidence type="ECO:0000256" key="1">
    <source>
        <dbReference type="SAM" id="SignalP"/>
    </source>
</evidence>
<dbReference type="EMBL" id="WVUD01000009">
    <property type="protein sequence ID" value="MYL83004.1"/>
    <property type="molecule type" value="Genomic_DNA"/>
</dbReference>
<dbReference type="RefSeq" id="WP_160960019.1">
    <property type="nucleotide sequence ID" value="NZ_WVUD01000009.1"/>
</dbReference>
<feature type="signal peptide" evidence="1">
    <location>
        <begin position="1"/>
        <end position="22"/>
    </location>
</feature>
<dbReference type="AlphaFoldDB" id="A0A7C9IL88"/>
<name>A0A7C9IL88_9BACT</name>
<sequence>MMFRSFVAAVVLLVASATTCFAYSDEIEWLRNKSFKACPNYYVWRLIENYFPDARWDSGWSDEGDYIVNVRGKMSFKGQNVKALLQFTIDPKRGKFDMNALEFNGQPQSKEMRVELIKAMCDDVQ</sequence>
<dbReference type="Proteomes" id="UP000482487">
    <property type="component" value="Unassembled WGS sequence"/>
</dbReference>
<evidence type="ECO:0000313" key="2">
    <source>
        <dbReference type="EMBL" id="MYL83004.1"/>
    </source>
</evidence>
<accession>A0A7C9IL88</accession>
<proteinExistence type="predicted"/>
<keyword evidence="3" id="KW-1185">Reference proteome</keyword>
<reference evidence="2 3" key="1">
    <citation type="submission" date="2020-01" db="EMBL/GenBank/DDBJ databases">
        <title>Genome sequence of Desulfovibrio aerotolerans DSM 16695(T).</title>
        <authorList>
            <person name="Karnachuk O."/>
            <person name="Avakyan M."/>
            <person name="Mardanov A."/>
            <person name="Kadnikov V."/>
            <person name="Ravin N."/>
        </authorList>
    </citation>
    <scope>NUCLEOTIDE SEQUENCE [LARGE SCALE GENOMIC DNA]</scope>
    <source>
        <strain evidence="2 3">DSM 16695</strain>
    </source>
</reference>
<protein>
    <submittedName>
        <fullName evidence="2">Uncharacterized protein</fullName>
    </submittedName>
</protein>
<comment type="caution">
    <text evidence="2">The sequence shown here is derived from an EMBL/GenBank/DDBJ whole genome shotgun (WGS) entry which is preliminary data.</text>
</comment>
<gene>
    <name evidence="2" type="ORF">GTA51_07625</name>
</gene>
<evidence type="ECO:0000313" key="3">
    <source>
        <dbReference type="Proteomes" id="UP000482487"/>
    </source>
</evidence>
<keyword evidence="1" id="KW-0732">Signal</keyword>
<organism evidence="2 3">
    <name type="scientific">Solidesulfovibrio aerotolerans</name>
    <dbReference type="NCBI Taxonomy" id="295255"/>
    <lineage>
        <taxon>Bacteria</taxon>
        <taxon>Pseudomonadati</taxon>
        <taxon>Thermodesulfobacteriota</taxon>
        <taxon>Desulfovibrionia</taxon>
        <taxon>Desulfovibrionales</taxon>
        <taxon>Desulfovibrionaceae</taxon>
        <taxon>Solidesulfovibrio</taxon>
    </lineage>
</organism>